<organism evidence="1 2">
    <name type="scientific">Vibrio scophthalmi LMG 19158</name>
    <dbReference type="NCBI Taxonomy" id="870967"/>
    <lineage>
        <taxon>Bacteria</taxon>
        <taxon>Pseudomonadati</taxon>
        <taxon>Pseudomonadota</taxon>
        <taxon>Gammaproteobacteria</taxon>
        <taxon>Vibrionales</taxon>
        <taxon>Vibrionaceae</taxon>
        <taxon>Vibrio</taxon>
    </lineage>
</organism>
<accession>F9RME7</accession>
<evidence type="ECO:0000313" key="2">
    <source>
        <dbReference type="Proteomes" id="UP000004349"/>
    </source>
</evidence>
<dbReference type="AlphaFoldDB" id="F9RME7"/>
<protein>
    <submittedName>
        <fullName evidence="1">Uncharacterized protein</fullName>
    </submittedName>
</protein>
<dbReference type="Proteomes" id="UP000004349">
    <property type="component" value="Unassembled WGS sequence"/>
</dbReference>
<comment type="caution">
    <text evidence="1">The sequence shown here is derived from an EMBL/GenBank/DDBJ whole genome shotgun (WGS) entry which is preliminary data.</text>
</comment>
<name>F9RME7_9VIBR</name>
<sequence length="41" mass="4843">MVSHLDSLSFPLYADVCEREDELKMKVADYKRSKMKAWGTY</sequence>
<proteinExistence type="predicted"/>
<evidence type="ECO:0000313" key="1">
    <source>
        <dbReference type="EMBL" id="EGU38263.1"/>
    </source>
</evidence>
<dbReference type="EMBL" id="AFWE01000083">
    <property type="protein sequence ID" value="EGU38263.1"/>
    <property type="molecule type" value="Genomic_DNA"/>
</dbReference>
<gene>
    <name evidence="1" type="ORF">VIS19158_00010</name>
</gene>
<reference evidence="1 2" key="1">
    <citation type="journal article" date="2012" name="Int. J. Syst. Evol. Microbiol.">
        <title>Vibrio caribbeanicus sp. nov., isolated from the marine sponge Scleritoderma cyanea.</title>
        <authorList>
            <person name="Hoffmann M."/>
            <person name="Monday S.R."/>
            <person name="Allard M.W."/>
            <person name="Strain E.A."/>
            <person name="Whittaker P."/>
            <person name="Naum M."/>
            <person name="McCarthy P.J."/>
            <person name="Lopez J.V."/>
            <person name="Fischer M."/>
            <person name="Brown E.W."/>
        </authorList>
    </citation>
    <scope>NUCLEOTIDE SEQUENCE [LARGE SCALE GENOMIC DNA]</scope>
    <source>
        <strain evidence="1 2">LMG 19158</strain>
    </source>
</reference>